<dbReference type="PANTHER" id="PTHR15546">
    <property type="entry name" value="BROMODOMAIN ADJACENT TO ZINC FINGER DOMAIN, 2A"/>
    <property type="match status" value="1"/>
</dbReference>
<proteinExistence type="predicted"/>
<dbReference type="GO" id="GO:0000785">
    <property type="term" value="C:chromatin"/>
    <property type="evidence" value="ECO:0007669"/>
    <property type="project" value="UniProtKB-ARBA"/>
</dbReference>
<evidence type="ECO:0000256" key="4">
    <source>
        <dbReference type="PROSITE-ProRule" id="PRU00475"/>
    </source>
</evidence>
<evidence type="ECO:0000256" key="3">
    <source>
        <dbReference type="ARBA" id="ARBA00023242"/>
    </source>
</evidence>
<dbReference type="Pfam" id="PF02791">
    <property type="entry name" value="DDT"/>
    <property type="match status" value="1"/>
</dbReference>
<evidence type="ECO:0000259" key="6">
    <source>
        <dbReference type="PROSITE" id="PS50827"/>
    </source>
</evidence>
<dbReference type="AlphaFoldDB" id="A0AAV8TQJ5"/>
<comment type="subcellular location">
    <subcellularLocation>
        <location evidence="1 4">Nucleus</location>
    </subcellularLocation>
</comment>
<evidence type="ECO:0000313" key="8">
    <source>
        <dbReference type="EMBL" id="KAJ8769191.1"/>
    </source>
</evidence>
<feature type="domain" description="WAC" evidence="7">
    <location>
        <begin position="22"/>
        <end position="128"/>
    </location>
</feature>
<evidence type="ECO:0000313" key="9">
    <source>
        <dbReference type="Proteomes" id="UP001159364"/>
    </source>
</evidence>
<keyword evidence="9" id="KW-1185">Reference proteome</keyword>
<accession>A0AAV8TQJ5</accession>
<evidence type="ECO:0000256" key="2">
    <source>
        <dbReference type="ARBA" id="ARBA00023054"/>
    </source>
</evidence>
<dbReference type="PROSITE" id="PS51136">
    <property type="entry name" value="WAC"/>
    <property type="match status" value="1"/>
</dbReference>
<name>A0AAV8TQJ5_9ROSI</name>
<dbReference type="Proteomes" id="UP001159364">
    <property type="component" value="Linkage Group LG03"/>
</dbReference>
<reference evidence="8 9" key="1">
    <citation type="submission" date="2021-09" db="EMBL/GenBank/DDBJ databases">
        <title>Genomic insights and catalytic innovation underlie evolution of tropane alkaloids biosynthesis.</title>
        <authorList>
            <person name="Wang Y.-J."/>
            <person name="Tian T."/>
            <person name="Huang J.-P."/>
            <person name="Huang S.-X."/>
        </authorList>
    </citation>
    <scope>NUCLEOTIDE SEQUENCE [LARGE SCALE GENOMIC DNA]</scope>
    <source>
        <strain evidence="8">KIB-2018</strain>
        <tissue evidence="8">Leaf</tissue>
    </source>
</reference>
<dbReference type="PANTHER" id="PTHR15546:SF2">
    <property type="entry name" value="DDT DOMAIN-CONTAINING PROTEIN DDB_G0282237"/>
    <property type="match status" value="1"/>
</dbReference>
<dbReference type="InterPro" id="IPR053271">
    <property type="entry name" value="DDT_domain"/>
</dbReference>
<dbReference type="SMART" id="SM00571">
    <property type="entry name" value="DDT"/>
    <property type="match status" value="1"/>
</dbReference>
<dbReference type="InterPro" id="IPR028941">
    <property type="entry name" value="WHIM2_dom"/>
</dbReference>
<organism evidence="8 9">
    <name type="scientific">Erythroxylum novogranatense</name>
    <dbReference type="NCBI Taxonomy" id="1862640"/>
    <lineage>
        <taxon>Eukaryota</taxon>
        <taxon>Viridiplantae</taxon>
        <taxon>Streptophyta</taxon>
        <taxon>Embryophyta</taxon>
        <taxon>Tracheophyta</taxon>
        <taxon>Spermatophyta</taxon>
        <taxon>Magnoliopsida</taxon>
        <taxon>eudicotyledons</taxon>
        <taxon>Gunneridae</taxon>
        <taxon>Pentapetalae</taxon>
        <taxon>rosids</taxon>
        <taxon>fabids</taxon>
        <taxon>Malpighiales</taxon>
        <taxon>Erythroxylaceae</taxon>
        <taxon>Erythroxylum</taxon>
    </lineage>
</organism>
<dbReference type="Pfam" id="PF15612">
    <property type="entry name" value="WHIM1"/>
    <property type="match status" value="1"/>
</dbReference>
<protein>
    <recommendedName>
        <fullName evidence="10">DDT domain-containing protein</fullName>
    </recommendedName>
</protein>
<gene>
    <name evidence="8" type="ORF">K2173_000966</name>
</gene>
<evidence type="ECO:0000256" key="5">
    <source>
        <dbReference type="SAM" id="MobiDB-lite"/>
    </source>
</evidence>
<keyword evidence="2" id="KW-0175">Coiled coil</keyword>
<dbReference type="GO" id="GO:0005634">
    <property type="term" value="C:nucleus"/>
    <property type="evidence" value="ECO:0007669"/>
    <property type="project" value="UniProtKB-SubCell"/>
</dbReference>
<dbReference type="InterPro" id="IPR028942">
    <property type="entry name" value="WHIM1_dom"/>
</dbReference>
<dbReference type="Pfam" id="PF15613">
    <property type="entry name" value="WSD"/>
    <property type="match status" value="1"/>
</dbReference>
<evidence type="ECO:0000256" key="1">
    <source>
        <dbReference type="ARBA" id="ARBA00004123"/>
    </source>
</evidence>
<evidence type="ECO:0000259" key="7">
    <source>
        <dbReference type="PROSITE" id="PS51136"/>
    </source>
</evidence>
<feature type="domain" description="DDT" evidence="6">
    <location>
        <begin position="312"/>
        <end position="373"/>
    </location>
</feature>
<feature type="compositionally biased region" description="Basic and acidic residues" evidence="5">
    <location>
        <begin position="577"/>
        <end position="589"/>
    </location>
</feature>
<sequence>MPLLKKRAFTLLEPPKDLDPKDLVYQVRFTKEIFLNYQEYLNRINLYRQRIWTCKTTGKTNLTYEEALVSEKCAAEKIQEIPKEIEEPALRMIQFSMLSLKDLADTIAVKFQERLFVGAELYGRKSSNLCLCKILKIVVDDSTNLQYEVAWLDKNKKITETAVLNRDDLSWKKIPFSRSILRSFIRESTYRSSPWVIHDKLAKEYGISIDPPQDLKDKVIIRDGLVVCNKRRKNADDSKKSQDLEGFVKRKTKKVENGNAEVNEEKTIERENGHLQVEPIRYPIDDLLVKPTADDPVFTARPSPSRDFKVQLECVGDLLMVWDFCCSFGRLLHLWPFSLEDFESAICHKDTNLTLIVETHSALLRLLIKDEGEYFIFVRNKNRKLKITVINWTEYLCDFIESIKVPDLSGHISTIKRGHYGQLDIQTKLSILQELVNQVIETDIVREKLDEYIEQRQMLGATRRGEALEEGRKKKEEKEKLKIGSLAGGMVNGHSKDTEGNNVDVLANGNGSSQNGVVAKETEGGAIIAQQHHPLDESEKKHLESTSVKAGKKQNMDAEVLAENLKDSSKKDRKKPLKDAKTDVPVRPGKDQRKEYYEREMEKRVLRTNPLGKDKCYSRYWWFRRDGRIFVESLDSKLWGYYSSKEELDALMGSLNIKGERERALKKQLEKFYSRICVELQKRSKEAAQRIALEEAVLRRSTRVRALPRENPANAFLRYVNKWKED</sequence>
<evidence type="ECO:0008006" key="10">
    <source>
        <dbReference type="Google" id="ProtNLM"/>
    </source>
</evidence>
<dbReference type="Pfam" id="PF10537">
    <property type="entry name" value="WAC_Acf1_DNA_bd"/>
    <property type="match status" value="1"/>
</dbReference>
<keyword evidence="3 4" id="KW-0539">Nucleus</keyword>
<feature type="region of interest" description="Disordered" evidence="5">
    <location>
        <begin position="531"/>
        <end position="589"/>
    </location>
</feature>
<dbReference type="InterPro" id="IPR013136">
    <property type="entry name" value="WSTF_Acf1_Cbp146"/>
</dbReference>
<feature type="compositionally biased region" description="Basic and acidic residues" evidence="5">
    <location>
        <begin position="533"/>
        <end position="544"/>
    </location>
</feature>
<comment type="caution">
    <text evidence="8">The sequence shown here is derived from an EMBL/GenBank/DDBJ whole genome shotgun (WGS) entry which is preliminary data.</text>
</comment>
<dbReference type="PROSITE" id="PS50827">
    <property type="entry name" value="DDT"/>
    <property type="match status" value="1"/>
</dbReference>
<dbReference type="EMBL" id="JAIWQS010000003">
    <property type="protein sequence ID" value="KAJ8769191.1"/>
    <property type="molecule type" value="Genomic_DNA"/>
</dbReference>
<dbReference type="InterPro" id="IPR018501">
    <property type="entry name" value="DDT_dom"/>
</dbReference>